<reference evidence="1" key="1">
    <citation type="submission" date="2018-05" db="EMBL/GenBank/DDBJ databases">
        <authorList>
            <person name="Lanie J.A."/>
            <person name="Ng W.-L."/>
            <person name="Kazmierczak K.M."/>
            <person name="Andrzejewski T.M."/>
            <person name="Davidsen T.M."/>
            <person name="Wayne K.J."/>
            <person name="Tettelin H."/>
            <person name="Glass J.I."/>
            <person name="Rusch D."/>
            <person name="Podicherti R."/>
            <person name="Tsui H.-C.T."/>
            <person name="Winkler M.E."/>
        </authorList>
    </citation>
    <scope>NUCLEOTIDE SEQUENCE</scope>
</reference>
<organism evidence="1">
    <name type="scientific">marine metagenome</name>
    <dbReference type="NCBI Taxonomy" id="408172"/>
    <lineage>
        <taxon>unclassified sequences</taxon>
        <taxon>metagenomes</taxon>
        <taxon>ecological metagenomes</taxon>
    </lineage>
</organism>
<dbReference type="EMBL" id="UINC01000882">
    <property type="protein sequence ID" value="SUZ62627.1"/>
    <property type="molecule type" value="Genomic_DNA"/>
</dbReference>
<protein>
    <submittedName>
        <fullName evidence="1">Uncharacterized protein</fullName>
    </submittedName>
</protein>
<dbReference type="AlphaFoldDB" id="A0A381P8C8"/>
<accession>A0A381P8C8</accession>
<proteinExistence type="predicted"/>
<name>A0A381P8C8_9ZZZZ</name>
<evidence type="ECO:0000313" key="1">
    <source>
        <dbReference type="EMBL" id="SUZ62627.1"/>
    </source>
</evidence>
<gene>
    <name evidence="1" type="ORF">METZ01_LOCUS15481</name>
</gene>
<sequence length="35" mass="4092">MVFSESLILLMFLGLLIFRSIKYNGRCIQQSNNKN</sequence>